<organism evidence="2 3">
    <name type="scientific">Monilinia fructigena</name>
    <dbReference type="NCBI Taxonomy" id="38457"/>
    <lineage>
        <taxon>Eukaryota</taxon>
        <taxon>Fungi</taxon>
        <taxon>Dikarya</taxon>
        <taxon>Ascomycota</taxon>
        <taxon>Pezizomycotina</taxon>
        <taxon>Leotiomycetes</taxon>
        <taxon>Helotiales</taxon>
        <taxon>Sclerotiniaceae</taxon>
        <taxon>Monilinia</taxon>
    </lineage>
</organism>
<evidence type="ECO:0000256" key="1">
    <source>
        <dbReference type="SAM" id="MobiDB-lite"/>
    </source>
</evidence>
<reference evidence="2 3" key="1">
    <citation type="submission" date="2018-06" db="EMBL/GenBank/DDBJ databases">
        <title>Genome Sequence of the Brown Rot Fungal Pathogen Monilinia fructigena.</title>
        <authorList>
            <person name="Landi L."/>
            <person name="De Miccolis Angelini R.M."/>
            <person name="Pollastro S."/>
            <person name="Abate D."/>
            <person name="Faretra F."/>
            <person name="Romanazzi G."/>
        </authorList>
    </citation>
    <scope>NUCLEOTIDE SEQUENCE [LARGE SCALE GENOMIC DNA]</scope>
    <source>
        <strain evidence="2 3">Mfrg269</strain>
    </source>
</reference>
<feature type="compositionally biased region" description="Polar residues" evidence="1">
    <location>
        <begin position="19"/>
        <end position="36"/>
    </location>
</feature>
<dbReference type="Proteomes" id="UP000249056">
    <property type="component" value="Unassembled WGS sequence"/>
</dbReference>
<evidence type="ECO:0000313" key="3">
    <source>
        <dbReference type="Proteomes" id="UP000249056"/>
    </source>
</evidence>
<feature type="region of interest" description="Disordered" evidence="1">
    <location>
        <begin position="1"/>
        <end position="64"/>
    </location>
</feature>
<feature type="compositionally biased region" description="Polar residues" evidence="1">
    <location>
        <begin position="49"/>
        <end position="64"/>
    </location>
</feature>
<gene>
    <name evidence="2" type="ORF">DID88_002920</name>
</gene>
<dbReference type="OrthoDB" id="3492888at2759"/>
<sequence length="213" mass="23834">MTPKASGHRGDLRRDRTRSQAVKNQYASFQPSNNPPLDNVRSAPRNNHAKTPTSHNDSRPLNPQTLHENATKEAQLFQDPYYAHTIRQDEVRNLQDSFYSLGVDIPPGFYQNKTSGIYQNQAYDFIATQQNCTPGQAYSNQYLAPETTISCTEQAIDDDYTRAGTRAEYKSNGQDVIDPGIDLNGVGGQFSVYLCQTPPYSSSVYQVEADLTQ</sequence>
<feature type="compositionally biased region" description="Basic and acidic residues" evidence="1">
    <location>
        <begin position="8"/>
        <end position="18"/>
    </location>
</feature>
<name>A0A395INI6_9HELO</name>
<keyword evidence="3" id="KW-1185">Reference proteome</keyword>
<accession>A0A395INI6</accession>
<dbReference type="AlphaFoldDB" id="A0A395INI6"/>
<comment type="caution">
    <text evidence="2">The sequence shown here is derived from an EMBL/GenBank/DDBJ whole genome shotgun (WGS) entry which is preliminary data.</text>
</comment>
<proteinExistence type="predicted"/>
<protein>
    <submittedName>
        <fullName evidence="2">Uncharacterized protein</fullName>
    </submittedName>
</protein>
<evidence type="ECO:0000313" key="2">
    <source>
        <dbReference type="EMBL" id="RAL61857.1"/>
    </source>
</evidence>
<dbReference type="EMBL" id="QKRW01000028">
    <property type="protein sequence ID" value="RAL61857.1"/>
    <property type="molecule type" value="Genomic_DNA"/>
</dbReference>